<keyword evidence="6" id="KW-1185">Reference proteome</keyword>
<dbReference type="SUPFAM" id="SSF48403">
    <property type="entry name" value="Ankyrin repeat"/>
    <property type="match status" value="1"/>
</dbReference>
<dbReference type="PANTHER" id="PTHR24198:SF165">
    <property type="entry name" value="ANKYRIN REPEAT-CONTAINING PROTEIN-RELATED"/>
    <property type="match status" value="1"/>
</dbReference>
<feature type="compositionally biased region" description="Acidic residues" evidence="4">
    <location>
        <begin position="238"/>
        <end position="249"/>
    </location>
</feature>
<gene>
    <name evidence="5" type="ORF">CRHIZ90672A_00012473</name>
</gene>
<dbReference type="Pfam" id="PF12796">
    <property type="entry name" value="Ank_2"/>
    <property type="match status" value="2"/>
</dbReference>
<dbReference type="AlphaFoldDB" id="A0A9N9V699"/>
<dbReference type="InterPro" id="IPR002110">
    <property type="entry name" value="Ankyrin_rpt"/>
</dbReference>
<evidence type="ECO:0000256" key="3">
    <source>
        <dbReference type="PROSITE-ProRule" id="PRU00023"/>
    </source>
</evidence>
<evidence type="ECO:0000313" key="6">
    <source>
        <dbReference type="Proteomes" id="UP000696573"/>
    </source>
</evidence>
<dbReference type="Gene3D" id="1.25.40.20">
    <property type="entry name" value="Ankyrin repeat-containing domain"/>
    <property type="match status" value="1"/>
</dbReference>
<reference evidence="5" key="1">
    <citation type="submission" date="2021-10" db="EMBL/GenBank/DDBJ databases">
        <authorList>
            <person name="Piombo E."/>
        </authorList>
    </citation>
    <scope>NUCLEOTIDE SEQUENCE</scope>
</reference>
<dbReference type="SMART" id="SM00248">
    <property type="entry name" value="ANK"/>
    <property type="match status" value="4"/>
</dbReference>
<protein>
    <submittedName>
        <fullName evidence="5">Uncharacterized protein</fullName>
    </submittedName>
</protein>
<dbReference type="InterPro" id="IPR036770">
    <property type="entry name" value="Ankyrin_rpt-contain_sf"/>
</dbReference>
<dbReference type="Proteomes" id="UP000696573">
    <property type="component" value="Unassembled WGS sequence"/>
</dbReference>
<feature type="region of interest" description="Disordered" evidence="4">
    <location>
        <begin position="231"/>
        <end position="273"/>
    </location>
</feature>
<feature type="repeat" description="ANK" evidence="3">
    <location>
        <begin position="1"/>
        <end position="31"/>
    </location>
</feature>
<evidence type="ECO:0000256" key="4">
    <source>
        <dbReference type="SAM" id="MobiDB-lite"/>
    </source>
</evidence>
<dbReference type="PROSITE" id="PS50297">
    <property type="entry name" value="ANK_REP_REGION"/>
    <property type="match status" value="1"/>
</dbReference>
<organism evidence="5 6">
    <name type="scientific">Clonostachys rhizophaga</name>
    <dbReference type="NCBI Taxonomy" id="160324"/>
    <lineage>
        <taxon>Eukaryota</taxon>
        <taxon>Fungi</taxon>
        <taxon>Dikarya</taxon>
        <taxon>Ascomycota</taxon>
        <taxon>Pezizomycotina</taxon>
        <taxon>Sordariomycetes</taxon>
        <taxon>Hypocreomycetidae</taxon>
        <taxon>Hypocreales</taxon>
        <taxon>Bionectriaceae</taxon>
        <taxon>Clonostachys</taxon>
    </lineage>
</organism>
<name>A0A9N9V699_9HYPO</name>
<accession>A0A9N9V699</accession>
<dbReference type="PANTHER" id="PTHR24198">
    <property type="entry name" value="ANKYRIN REPEAT AND PROTEIN KINASE DOMAIN-CONTAINING PROTEIN"/>
    <property type="match status" value="1"/>
</dbReference>
<dbReference type="PROSITE" id="PS50088">
    <property type="entry name" value="ANK_REPEAT"/>
    <property type="match status" value="1"/>
</dbReference>
<evidence type="ECO:0000256" key="2">
    <source>
        <dbReference type="ARBA" id="ARBA00023043"/>
    </source>
</evidence>
<keyword evidence="2 3" id="KW-0040">ANK repeat</keyword>
<evidence type="ECO:0000256" key="1">
    <source>
        <dbReference type="ARBA" id="ARBA00022737"/>
    </source>
</evidence>
<evidence type="ECO:0000313" key="5">
    <source>
        <dbReference type="EMBL" id="CAH0019321.1"/>
    </source>
</evidence>
<comment type="caution">
    <text evidence="5">The sequence shown here is derived from an EMBL/GenBank/DDBJ whole genome shotgun (WGS) entry which is preliminary data.</text>
</comment>
<dbReference type="OrthoDB" id="10252171at2759"/>
<keyword evidence="1" id="KW-0677">Repeat</keyword>
<proteinExistence type="predicted"/>
<sequence length="273" mass="30873">MTPLHEAADYDNLEVLTYLLEKNANPDIPSTSGATPLCAAALSGSIEIARVLRRRLGSQPLPFDNYNRSPLFFAASRGHLGMVKMFLKGNHKLLRSKDVYGSTAVCSAMRNGHEEVVQYLLPYFMPSMNSPDFLGKTFKWWLTEVGTPGMRKLYKQARAGANKIRTRSERDQDDEDEYEDQIWRYCDVCMATLSERDPYFSCDICDGGSFVMCSSCIKYEAHCREASHKMLSKHPVAEDDGDEEEEDEAPAGGKKKKRGNGRRAEEEEREESE</sequence>
<dbReference type="EMBL" id="CABFNQ020000553">
    <property type="protein sequence ID" value="CAH0019321.1"/>
    <property type="molecule type" value="Genomic_DNA"/>
</dbReference>